<proteinExistence type="predicted"/>
<dbReference type="AlphaFoldDB" id="A0A8H2QYY7"/>
<dbReference type="GO" id="GO:0016042">
    <property type="term" value="P:lipid catabolic process"/>
    <property type="evidence" value="ECO:0007669"/>
    <property type="project" value="UniProtKB-UniRule"/>
</dbReference>
<feature type="active site" description="Nucleophile" evidence="4">
    <location>
        <position position="47"/>
    </location>
</feature>
<dbReference type="InterPro" id="IPR016035">
    <property type="entry name" value="Acyl_Trfase/lysoPLipase"/>
</dbReference>
<accession>A0A8H2QYY7</accession>
<feature type="domain" description="PNPLA" evidence="5">
    <location>
        <begin position="14"/>
        <end position="184"/>
    </location>
</feature>
<keyword evidence="7" id="KW-1185">Reference proteome</keyword>
<keyword evidence="1 4" id="KW-0378">Hydrolase</keyword>
<evidence type="ECO:0000256" key="3">
    <source>
        <dbReference type="ARBA" id="ARBA00023098"/>
    </source>
</evidence>
<sequence length="301" mass="34517">MDKEKKNNIFKTALLIEGGGMRCAFSAGILNCLLEEGIYINYVIGISAGSSCLVNYLARRPEIMKKCFTDFVTDPNAMSWRSFFKGGGYMQSDYIYGQACQPGGPLHIDFDDFFANPASYRIVAYEEKQGPMFWTEKDSRDPEDLMMKVRASSSLPLFMPPTHYQGKTYYDGGINNGLPIDIAFDDGFDRILVIRTKTRNYVRPPLNPLRQSILRRNFRGNEKIQEALFSRYKNYNQSVEIIKLMEKENKALMVCPEIMEVSNHDRDLDALNKTYAHGLDIGKREVGRIKTWLEEGEKDEK</sequence>
<organism evidence="6 7">
    <name type="scientific">Urinicoccus massiliensis</name>
    <dbReference type="NCBI Taxonomy" id="1723382"/>
    <lineage>
        <taxon>Bacteria</taxon>
        <taxon>Bacillati</taxon>
        <taxon>Bacillota</taxon>
        <taxon>Tissierellia</taxon>
        <taxon>Tissierellales</taxon>
        <taxon>Peptoniphilaceae</taxon>
        <taxon>Urinicoccus</taxon>
    </lineage>
</organism>
<evidence type="ECO:0000256" key="2">
    <source>
        <dbReference type="ARBA" id="ARBA00022963"/>
    </source>
</evidence>
<feature type="short sequence motif" description="DGA/G" evidence="4">
    <location>
        <begin position="171"/>
        <end position="173"/>
    </location>
</feature>
<dbReference type="SUPFAM" id="SSF52151">
    <property type="entry name" value="FabD/lysophospholipase-like"/>
    <property type="match status" value="1"/>
</dbReference>
<dbReference type="PROSITE" id="PS51635">
    <property type="entry name" value="PNPLA"/>
    <property type="match status" value="1"/>
</dbReference>
<evidence type="ECO:0000259" key="5">
    <source>
        <dbReference type="PROSITE" id="PS51635"/>
    </source>
</evidence>
<feature type="active site" description="Proton acceptor" evidence="4">
    <location>
        <position position="171"/>
    </location>
</feature>
<dbReference type="EMBL" id="CAACYI010000001">
    <property type="protein sequence ID" value="VFB17367.1"/>
    <property type="molecule type" value="Genomic_DNA"/>
</dbReference>
<keyword evidence="2 4" id="KW-0442">Lipid degradation</keyword>
<dbReference type="InterPro" id="IPR045943">
    <property type="entry name" value="DUF6363"/>
</dbReference>
<dbReference type="RefSeq" id="WP_131749910.1">
    <property type="nucleotide sequence ID" value="NZ_CAACYI010000001.1"/>
</dbReference>
<dbReference type="InterPro" id="IPR002641">
    <property type="entry name" value="PNPLA_dom"/>
</dbReference>
<keyword evidence="3 4" id="KW-0443">Lipid metabolism</keyword>
<dbReference type="Proteomes" id="UP000377798">
    <property type="component" value="Unassembled WGS sequence"/>
</dbReference>
<dbReference type="PANTHER" id="PTHR14226">
    <property type="entry name" value="NEUROPATHY TARGET ESTERASE/SWISS CHEESE D.MELANOGASTER"/>
    <property type="match status" value="1"/>
</dbReference>
<feature type="short sequence motif" description="GXSXG" evidence="4">
    <location>
        <begin position="45"/>
        <end position="49"/>
    </location>
</feature>
<dbReference type="InterPro" id="IPR050301">
    <property type="entry name" value="NTE"/>
</dbReference>
<comment type="caution">
    <text evidence="6">The sequence shown here is derived from an EMBL/GenBank/DDBJ whole genome shotgun (WGS) entry which is preliminary data.</text>
</comment>
<evidence type="ECO:0000256" key="4">
    <source>
        <dbReference type="PROSITE-ProRule" id="PRU01161"/>
    </source>
</evidence>
<dbReference type="InterPro" id="IPR037483">
    <property type="entry name" value="YjjU-like"/>
</dbReference>
<evidence type="ECO:0000256" key="1">
    <source>
        <dbReference type="ARBA" id="ARBA00022801"/>
    </source>
</evidence>
<dbReference type="PANTHER" id="PTHR14226:SF25">
    <property type="entry name" value="PHOSPHOESTERASE"/>
    <property type="match status" value="1"/>
</dbReference>
<dbReference type="Pfam" id="PF01734">
    <property type="entry name" value="Patatin"/>
    <property type="match status" value="1"/>
</dbReference>
<dbReference type="GO" id="GO:0016787">
    <property type="term" value="F:hydrolase activity"/>
    <property type="evidence" value="ECO:0007669"/>
    <property type="project" value="UniProtKB-UniRule"/>
</dbReference>
<protein>
    <submittedName>
        <fullName evidence="6">NTE family protein rssA</fullName>
    </submittedName>
</protein>
<gene>
    <name evidence="6" type="primary">rssA_2</name>
    <name evidence="6" type="ORF">NCTC13150_01960</name>
</gene>
<dbReference type="Pfam" id="PF19890">
    <property type="entry name" value="DUF6363"/>
    <property type="match status" value="1"/>
</dbReference>
<dbReference type="Gene3D" id="3.40.1090.10">
    <property type="entry name" value="Cytosolic phospholipase A2 catalytic domain"/>
    <property type="match status" value="2"/>
</dbReference>
<evidence type="ECO:0000313" key="7">
    <source>
        <dbReference type="Proteomes" id="UP000377798"/>
    </source>
</evidence>
<reference evidence="6 7" key="1">
    <citation type="submission" date="2019-02" db="EMBL/GenBank/DDBJ databases">
        <authorList>
            <consortium name="Pathogen Informatics"/>
        </authorList>
    </citation>
    <scope>NUCLEOTIDE SEQUENCE [LARGE SCALE GENOMIC DNA]</scope>
    <source>
        <strain evidence="6 7">3012STDY7089603</strain>
    </source>
</reference>
<dbReference type="CDD" id="cd07208">
    <property type="entry name" value="Pat_hypo_Ecoli_yjju_like"/>
    <property type="match status" value="1"/>
</dbReference>
<evidence type="ECO:0000313" key="6">
    <source>
        <dbReference type="EMBL" id="VFB17367.1"/>
    </source>
</evidence>
<name>A0A8H2QYY7_9FIRM</name>
<comment type="caution">
    <text evidence="4">Lacks conserved residue(s) required for the propagation of feature annotation.</text>
</comment>